<gene>
    <name evidence="7" type="ORF">DI598_20365</name>
</gene>
<evidence type="ECO:0000313" key="7">
    <source>
        <dbReference type="EMBL" id="PZP38893.1"/>
    </source>
</evidence>
<organism evidence="7 8">
    <name type="scientific">Pseudopedobacter saltans</name>
    <dbReference type="NCBI Taxonomy" id="151895"/>
    <lineage>
        <taxon>Bacteria</taxon>
        <taxon>Pseudomonadati</taxon>
        <taxon>Bacteroidota</taxon>
        <taxon>Sphingobacteriia</taxon>
        <taxon>Sphingobacteriales</taxon>
        <taxon>Sphingobacteriaceae</taxon>
        <taxon>Pseudopedobacter</taxon>
    </lineage>
</organism>
<feature type="transmembrane region" description="Helical" evidence="6">
    <location>
        <begin position="20"/>
        <end position="43"/>
    </location>
</feature>
<feature type="transmembrane region" description="Helical" evidence="6">
    <location>
        <begin position="55"/>
        <end position="74"/>
    </location>
</feature>
<sequence>MSYLLIKAKWAVLPSQTNWYQFIGGGVLAGIGFTMSIFIATLAYDDVEWQNISKIAILVGSFLSMIVGYFWLRFQKNTPVKKRK</sequence>
<dbReference type="Pfam" id="PF06965">
    <property type="entry name" value="Na_H_antiport_1"/>
    <property type="match status" value="1"/>
</dbReference>
<dbReference type="GO" id="GO:0015385">
    <property type="term" value="F:sodium:proton antiporter activity"/>
    <property type="evidence" value="ECO:0007669"/>
    <property type="project" value="TreeGrafter"/>
</dbReference>
<evidence type="ECO:0000256" key="3">
    <source>
        <dbReference type="ARBA" id="ARBA00022692"/>
    </source>
</evidence>
<comment type="caution">
    <text evidence="7">The sequence shown here is derived from an EMBL/GenBank/DDBJ whole genome shotgun (WGS) entry which is preliminary data.</text>
</comment>
<evidence type="ECO:0000256" key="6">
    <source>
        <dbReference type="SAM" id="Phobius"/>
    </source>
</evidence>
<dbReference type="Proteomes" id="UP000249645">
    <property type="component" value="Unassembled WGS sequence"/>
</dbReference>
<keyword evidence="4 6" id="KW-1133">Transmembrane helix</keyword>
<proteinExistence type="predicted"/>
<reference evidence="7 8" key="1">
    <citation type="submission" date="2017-11" db="EMBL/GenBank/DDBJ databases">
        <title>Infants hospitalized years apart are colonized by the same room-sourced microbial strains.</title>
        <authorList>
            <person name="Brooks B."/>
            <person name="Olm M.R."/>
            <person name="Firek B.A."/>
            <person name="Baker R."/>
            <person name="Thomas B.C."/>
            <person name="Morowitz M.J."/>
            <person name="Banfield J.F."/>
        </authorList>
    </citation>
    <scope>NUCLEOTIDE SEQUENCE [LARGE SCALE GENOMIC DNA]</scope>
    <source>
        <strain evidence="7">S2_009_000_R2_76</strain>
    </source>
</reference>
<dbReference type="AlphaFoldDB" id="A0A2W5E833"/>
<dbReference type="InterPro" id="IPR004670">
    <property type="entry name" value="NhaA"/>
</dbReference>
<keyword evidence="5 6" id="KW-0472">Membrane</keyword>
<dbReference type="PANTHER" id="PTHR30341">
    <property type="entry name" value="SODIUM ION/PROTON ANTIPORTER NHAA-RELATED"/>
    <property type="match status" value="1"/>
</dbReference>
<name>A0A2W5E833_9SPHI</name>
<evidence type="ECO:0000256" key="1">
    <source>
        <dbReference type="ARBA" id="ARBA00004429"/>
    </source>
</evidence>
<evidence type="ECO:0000256" key="2">
    <source>
        <dbReference type="ARBA" id="ARBA00022475"/>
    </source>
</evidence>
<dbReference type="InterPro" id="IPR023171">
    <property type="entry name" value="Na/H_antiporter_dom_sf"/>
</dbReference>
<protein>
    <recommendedName>
        <fullName evidence="9">Na+/H+ antiporter NhaA</fullName>
    </recommendedName>
</protein>
<evidence type="ECO:0008006" key="9">
    <source>
        <dbReference type="Google" id="ProtNLM"/>
    </source>
</evidence>
<accession>A0A2W5E833</accession>
<dbReference type="Gene3D" id="1.20.1530.10">
    <property type="entry name" value="Na+/H+ antiporter like domain"/>
    <property type="match status" value="1"/>
</dbReference>
<evidence type="ECO:0000256" key="5">
    <source>
        <dbReference type="ARBA" id="ARBA00023136"/>
    </source>
</evidence>
<dbReference type="EMBL" id="QFOI01000714">
    <property type="protein sequence ID" value="PZP38893.1"/>
    <property type="molecule type" value="Genomic_DNA"/>
</dbReference>
<dbReference type="PANTHER" id="PTHR30341:SF0">
    <property type="entry name" value="NA(+)_H(+) ANTIPORTER NHAA"/>
    <property type="match status" value="1"/>
</dbReference>
<keyword evidence="2" id="KW-1003">Cell membrane</keyword>
<evidence type="ECO:0000256" key="4">
    <source>
        <dbReference type="ARBA" id="ARBA00022989"/>
    </source>
</evidence>
<comment type="subcellular location">
    <subcellularLocation>
        <location evidence="1">Cell inner membrane</location>
        <topology evidence="1">Multi-pass membrane protein</topology>
    </subcellularLocation>
</comment>
<dbReference type="GO" id="GO:0005886">
    <property type="term" value="C:plasma membrane"/>
    <property type="evidence" value="ECO:0007669"/>
    <property type="project" value="UniProtKB-SubCell"/>
</dbReference>
<dbReference type="GO" id="GO:0006885">
    <property type="term" value="P:regulation of pH"/>
    <property type="evidence" value="ECO:0007669"/>
    <property type="project" value="InterPro"/>
</dbReference>
<evidence type="ECO:0000313" key="8">
    <source>
        <dbReference type="Proteomes" id="UP000249645"/>
    </source>
</evidence>
<keyword evidence="3 6" id="KW-0812">Transmembrane</keyword>